<evidence type="ECO:0000256" key="1">
    <source>
        <dbReference type="SAM" id="MobiDB-lite"/>
    </source>
</evidence>
<reference evidence="2 3" key="1">
    <citation type="journal article" date="2020" name="bioRxiv">
        <title>Sequence and annotation of 42 cannabis genomes reveals extensive copy number variation in cannabinoid synthesis and pathogen resistance genes.</title>
        <authorList>
            <person name="Mckernan K.J."/>
            <person name="Helbert Y."/>
            <person name="Kane L.T."/>
            <person name="Ebling H."/>
            <person name="Zhang L."/>
            <person name="Liu B."/>
            <person name="Eaton Z."/>
            <person name="Mclaughlin S."/>
            <person name="Kingan S."/>
            <person name="Baybayan P."/>
            <person name="Concepcion G."/>
            <person name="Jordan M."/>
            <person name="Riva A."/>
            <person name="Barbazuk W."/>
            <person name="Harkins T."/>
        </authorList>
    </citation>
    <scope>NUCLEOTIDE SEQUENCE [LARGE SCALE GENOMIC DNA]</scope>
    <source>
        <strain evidence="3">cv. Jamaican Lion 4</strain>
        <tissue evidence="2">Leaf</tissue>
    </source>
</reference>
<sequence>MRQARIALLGIGSPVTHVDVTFDGKWILDRSLPIVEVIGGVVDMFLGVDGTSSGVIFVTGKLLEDEVPSYVGTCGNMWRVLRGSEVRLAKDGGRDRGGAGKGGGRRLNRRGCGGGGKRRKRIIW</sequence>
<dbReference type="EMBL" id="JAATIQ010000243">
    <property type="protein sequence ID" value="KAF4367773.1"/>
    <property type="molecule type" value="Genomic_DNA"/>
</dbReference>
<gene>
    <name evidence="2" type="ORF">G4B88_011074</name>
</gene>
<organism evidence="2 3">
    <name type="scientific">Cannabis sativa</name>
    <name type="common">Hemp</name>
    <name type="synonym">Marijuana</name>
    <dbReference type="NCBI Taxonomy" id="3483"/>
    <lineage>
        <taxon>Eukaryota</taxon>
        <taxon>Viridiplantae</taxon>
        <taxon>Streptophyta</taxon>
        <taxon>Embryophyta</taxon>
        <taxon>Tracheophyta</taxon>
        <taxon>Spermatophyta</taxon>
        <taxon>Magnoliopsida</taxon>
        <taxon>eudicotyledons</taxon>
        <taxon>Gunneridae</taxon>
        <taxon>Pentapetalae</taxon>
        <taxon>rosids</taxon>
        <taxon>fabids</taxon>
        <taxon>Rosales</taxon>
        <taxon>Cannabaceae</taxon>
        <taxon>Cannabis</taxon>
    </lineage>
</organism>
<protein>
    <submittedName>
        <fullName evidence="2">Uncharacterized protein</fullName>
    </submittedName>
</protein>
<evidence type="ECO:0000313" key="2">
    <source>
        <dbReference type="EMBL" id="KAF4367773.1"/>
    </source>
</evidence>
<evidence type="ECO:0000313" key="3">
    <source>
        <dbReference type="Proteomes" id="UP000583929"/>
    </source>
</evidence>
<comment type="caution">
    <text evidence="2">The sequence shown here is derived from an EMBL/GenBank/DDBJ whole genome shotgun (WGS) entry which is preliminary data.</text>
</comment>
<feature type="region of interest" description="Disordered" evidence="1">
    <location>
        <begin position="92"/>
        <end position="124"/>
    </location>
</feature>
<dbReference type="AlphaFoldDB" id="A0A7J6FAP4"/>
<dbReference type="Proteomes" id="UP000583929">
    <property type="component" value="Unassembled WGS sequence"/>
</dbReference>
<keyword evidence="3" id="KW-1185">Reference proteome</keyword>
<name>A0A7J6FAP4_CANSA</name>
<proteinExistence type="predicted"/>
<accession>A0A7J6FAP4</accession>